<keyword evidence="2" id="KW-1185">Reference proteome</keyword>
<proteinExistence type="predicted"/>
<name>A0ABQ1K4V9_9BURK</name>
<reference evidence="2" key="1">
    <citation type="journal article" date="2019" name="Int. J. Syst. Evol. Microbiol.">
        <title>The Global Catalogue of Microorganisms (GCM) 10K type strain sequencing project: providing services to taxonomists for standard genome sequencing and annotation.</title>
        <authorList>
            <consortium name="The Broad Institute Genomics Platform"/>
            <consortium name="The Broad Institute Genome Sequencing Center for Infectious Disease"/>
            <person name="Wu L."/>
            <person name="Ma J."/>
        </authorList>
    </citation>
    <scope>NUCLEOTIDE SEQUENCE [LARGE SCALE GENOMIC DNA]</scope>
    <source>
        <strain evidence="2">CGMCC 1.15931</strain>
    </source>
</reference>
<comment type="caution">
    <text evidence="1">The sequence shown here is derived from an EMBL/GenBank/DDBJ whole genome shotgun (WGS) entry which is preliminary data.</text>
</comment>
<dbReference type="EMBL" id="BMKG01000001">
    <property type="protein sequence ID" value="GGB84206.1"/>
    <property type="molecule type" value="Genomic_DNA"/>
</dbReference>
<evidence type="ECO:0000313" key="2">
    <source>
        <dbReference type="Proteomes" id="UP000622638"/>
    </source>
</evidence>
<evidence type="ECO:0000313" key="1">
    <source>
        <dbReference type="EMBL" id="GGB84206.1"/>
    </source>
</evidence>
<dbReference type="SUPFAM" id="SSF53300">
    <property type="entry name" value="vWA-like"/>
    <property type="match status" value="1"/>
</dbReference>
<dbReference type="Proteomes" id="UP000622638">
    <property type="component" value="Unassembled WGS sequence"/>
</dbReference>
<organism evidence="1 2">
    <name type="scientific">Pseudoduganella buxea</name>
    <dbReference type="NCBI Taxonomy" id="1949069"/>
    <lineage>
        <taxon>Bacteria</taxon>
        <taxon>Pseudomonadati</taxon>
        <taxon>Pseudomonadota</taxon>
        <taxon>Betaproteobacteria</taxon>
        <taxon>Burkholderiales</taxon>
        <taxon>Oxalobacteraceae</taxon>
        <taxon>Telluria group</taxon>
        <taxon>Pseudoduganella</taxon>
    </lineage>
</organism>
<dbReference type="RefSeq" id="WP_170300170.1">
    <property type="nucleotide sequence ID" value="NZ_BMKG01000001.1"/>
</dbReference>
<dbReference type="InterPro" id="IPR036465">
    <property type="entry name" value="vWFA_dom_sf"/>
</dbReference>
<accession>A0ABQ1K4V9</accession>
<sequence>MTPQELARHALVLLKRQREETAPPQELILVHAAPLQGAGGEPLHEFTAVAAAEPNGPSWSIVLAGDGTPRQRPPGLDPLARASRPVRAAALPPITVQPATNVLTLNPGDIVDETITVTVPRNAGPAKADIYFLADTTGSMSPILAAVQAGSNTVLTALAGLGLDLAFGVGNYKDFVGEGGAAFTHQLAPTAVAADVAAAFAAWVASGGGDIAEAQLFALEQLAQPPGGGIGWRAGARRIIVWIGDAPGHDPVCTALSGLGAAVTEASATAALVAQQIAVLAISTATPGLDDDPVPHSGDYAGPCGGVGGAAGQGTRIATATGGKFATGIDPTTIVTTIIELVKGAVGGIANVKLVPSATVAPFVVSIAPTAGYGPLAGDKEHVLKFEVRLRGIDCKAEDQHVTGTLDVVADGVVVAAKQVAITVPACRPRTVAYSVKFVCGVQPEACGCTPVRPGHYATLISIHNHSQRPVTVRKRVIPLVLAGAPVGREPRFAGSRAEDSIELPPHTATLDDCCRITELLFGAHVAALTIGLMELTVTGDVTVTAVYTTDRAIDVVPIAGIPA</sequence>
<protein>
    <recommendedName>
        <fullName evidence="3">VWFA domain-containing protein</fullName>
    </recommendedName>
</protein>
<gene>
    <name evidence="1" type="ORF">GCM10011572_02670</name>
</gene>
<evidence type="ECO:0008006" key="3">
    <source>
        <dbReference type="Google" id="ProtNLM"/>
    </source>
</evidence>
<dbReference type="Gene3D" id="3.40.50.410">
    <property type="entry name" value="von Willebrand factor, type A domain"/>
    <property type="match status" value="1"/>
</dbReference>